<feature type="compositionally biased region" description="Low complexity" evidence="15">
    <location>
        <begin position="459"/>
        <end position="468"/>
    </location>
</feature>
<dbReference type="Proteomes" id="UP000752292">
    <property type="component" value="Unassembled WGS sequence"/>
</dbReference>
<evidence type="ECO:0000256" key="11">
    <source>
        <dbReference type="ARBA" id="ARBA00023136"/>
    </source>
</evidence>
<dbReference type="InterPro" id="IPR027417">
    <property type="entry name" value="P-loop_NTPase"/>
</dbReference>
<dbReference type="EMBL" id="JACQRX010000349">
    <property type="protein sequence ID" value="MBI4252395.1"/>
    <property type="molecule type" value="Genomic_DNA"/>
</dbReference>
<dbReference type="Gene3D" id="3.30.980.40">
    <property type="match status" value="1"/>
</dbReference>
<dbReference type="SMART" id="SM00843">
    <property type="entry name" value="Ftsk_gamma"/>
    <property type="match status" value="1"/>
</dbReference>
<feature type="non-terminal residue" evidence="18">
    <location>
        <position position="985"/>
    </location>
</feature>
<dbReference type="GO" id="GO:0003677">
    <property type="term" value="F:DNA binding"/>
    <property type="evidence" value="ECO:0007669"/>
    <property type="project" value="UniProtKB-KW"/>
</dbReference>
<evidence type="ECO:0000256" key="16">
    <source>
        <dbReference type="SAM" id="Phobius"/>
    </source>
</evidence>
<feature type="binding site" evidence="14">
    <location>
        <begin position="678"/>
        <end position="685"/>
    </location>
    <ligand>
        <name>ATP</name>
        <dbReference type="ChEBI" id="CHEBI:30616"/>
    </ligand>
</feature>
<sequence length="985" mass="103081">MPSHRSGAPDPRSVSDRMNEVVGLFLVAFGVFLALALWTHHPDDPSWSRRVSAGWLVRNYGGTVGAYLAGSFVQAAGAFSVLLPLGFVAWGVTAFAGLRSWRPGWRELGGLAILLSAAGMLYKGFAADPLFGPGALAGGALGYGVAVLLDAYLGWAGSWVILTAAFLASLVATTRLSIGRVIALVLRGSGWAAARAVSLAGFAGVAEGAVSAVKRAAWAAASPVAGLPGRLSGWRSSSNGAGHGGEGEDPEAEARAAGGADAAPVLPGPGENGRARGRFRLLRSPRAGLSEEEGEGAGGPTLFGQGRMLPEGGRLFLPGPAAQAGEAGPPSAPPRLPPGKDKKAGPAPGPEEEPAAEGGLSLAAFLREVVWPAPEEAREIPWSPPEKPPEEAQEVPWSPPAEKPPATGGLRIGRGRMAAEEAPAPAREEAGAGGKGAGGGMEGPAVPFPWPAGASGREGAPALAGGPAPKKEERPSPGNEVVVRRAGMAGEPEIVRIEDDVLVPEAAAAPDPAPERRRGRPRAGYILPGLEIFAESPGGAIIVDEDAIRTKSRLLEQTLREFGVEGSVTEVKTGPVITSYEFSPAPGVKVAKIAGLSDDLARVLSALSVRVVAPIPGRSVVGIEVPNLKRNAVYVKEILASPEFQQAKERLTIGLGKDSLGRTALTDLAKIPHLLIAGTTGSGKSVALNMMICSLLQRCYPREVRLLMVDPKMLELSIYEGIPHLLVPVVTDPKKASSALRGVLAEMERRYRLMSELGVRNIEAYNELVAEGLGEKEAGRRLRQPLSEEGGPAAGGLDFMPYVVVVIDELADLMMVSSRDVEESMIRLAQMARAAGIHLLVATQRPSVDVLTGLIKANFPSRVALRVATRTDSRTILDANGAERLLGKGDMLFIPPGASAPVRIHGAYVSDKEIGRLVEHWKGQGPAVYQEDIFVEREEPAGALEPGEGEYDDRYDDAVALVARTGEASISLIQRHLRIGYNRAA</sequence>
<evidence type="ECO:0000256" key="7">
    <source>
        <dbReference type="ARBA" id="ARBA00022829"/>
    </source>
</evidence>
<dbReference type="InterPro" id="IPR002543">
    <property type="entry name" value="FtsK_dom"/>
</dbReference>
<dbReference type="AlphaFoldDB" id="A0A932ZXJ1"/>
<dbReference type="Gene3D" id="3.40.50.300">
    <property type="entry name" value="P-loop containing nucleotide triphosphate hydrolases"/>
    <property type="match status" value="1"/>
</dbReference>
<evidence type="ECO:0000259" key="17">
    <source>
        <dbReference type="PROSITE" id="PS50901"/>
    </source>
</evidence>
<evidence type="ECO:0000256" key="2">
    <source>
        <dbReference type="ARBA" id="ARBA00006474"/>
    </source>
</evidence>
<keyword evidence="10" id="KW-0238">DNA-binding</keyword>
<comment type="caution">
    <text evidence="18">The sequence shown here is derived from an EMBL/GenBank/DDBJ whole genome shotgun (WGS) entry which is preliminary data.</text>
</comment>
<feature type="transmembrane region" description="Helical" evidence="16">
    <location>
        <begin position="72"/>
        <end position="96"/>
    </location>
</feature>
<organism evidence="18 19">
    <name type="scientific">Tectimicrobiota bacterium</name>
    <dbReference type="NCBI Taxonomy" id="2528274"/>
    <lineage>
        <taxon>Bacteria</taxon>
        <taxon>Pseudomonadati</taxon>
        <taxon>Nitrospinota/Tectimicrobiota group</taxon>
        <taxon>Candidatus Tectimicrobiota</taxon>
    </lineage>
</organism>
<keyword evidence="9 16" id="KW-1133">Transmembrane helix</keyword>
<dbReference type="SUPFAM" id="SSF52540">
    <property type="entry name" value="P-loop containing nucleoside triphosphate hydrolases"/>
    <property type="match status" value="1"/>
</dbReference>
<reference evidence="18" key="1">
    <citation type="submission" date="2020-07" db="EMBL/GenBank/DDBJ databases">
        <title>Huge and variable diversity of episymbiotic CPR bacteria and DPANN archaea in groundwater ecosystems.</title>
        <authorList>
            <person name="He C.Y."/>
            <person name="Keren R."/>
            <person name="Whittaker M."/>
            <person name="Farag I.F."/>
            <person name="Doudna J."/>
            <person name="Cate J.H.D."/>
            <person name="Banfield J.F."/>
        </authorList>
    </citation>
    <scope>NUCLEOTIDE SEQUENCE</scope>
    <source>
        <strain evidence="18">NC_groundwater_1370_Ag_S-0.2um_69_93</strain>
    </source>
</reference>
<dbReference type="InterPro" id="IPR036388">
    <property type="entry name" value="WH-like_DNA-bd_sf"/>
</dbReference>
<evidence type="ECO:0000313" key="18">
    <source>
        <dbReference type="EMBL" id="MBI4252395.1"/>
    </source>
</evidence>
<dbReference type="GO" id="GO:0005524">
    <property type="term" value="F:ATP binding"/>
    <property type="evidence" value="ECO:0007669"/>
    <property type="project" value="UniProtKB-UniRule"/>
</dbReference>
<dbReference type="Pfam" id="PF01580">
    <property type="entry name" value="FtsK_SpoIIIE"/>
    <property type="match status" value="1"/>
</dbReference>
<dbReference type="InterPro" id="IPR050206">
    <property type="entry name" value="FtsK/SpoIIIE/SftA"/>
</dbReference>
<dbReference type="GO" id="GO:0005886">
    <property type="term" value="C:plasma membrane"/>
    <property type="evidence" value="ECO:0007669"/>
    <property type="project" value="UniProtKB-SubCell"/>
</dbReference>
<dbReference type="InterPro" id="IPR025199">
    <property type="entry name" value="FtsK_4TM"/>
</dbReference>
<keyword evidence="6 14" id="KW-0547">Nucleotide-binding</keyword>
<dbReference type="Pfam" id="PF17854">
    <property type="entry name" value="FtsK_alpha"/>
    <property type="match status" value="1"/>
</dbReference>
<dbReference type="Pfam" id="PF09397">
    <property type="entry name" value="FtsK_gamma"/>
    <property type="match status" value="1"/>
</dbReference>
<feature type="region of interest" description="Disordered" evidence="15">
    <location>
        <begin position="375"/>
        <end position="479"/>
    </location>
</feature>
<dbReference type="SUPFAM" id="SSF46785">
    <property type="entry name" value="Winged helix' DNA-binding domain"/>
    <property type="match status" value="1"/>
</dbReference>
<keyword evidence="12" id="KW-0131">Cell cycle</keyword>
<feature type="transmembrane region" description="Helical" evidence="16">
    <location>
        <begin position="131"/>
        <end position="152"/>
    </location>
</feature>
<evidence type="ECO:0000256" key="13">
    <source>
        <dbReference type="ARBA" id="ARBA00025923"/>
    </source>
</evidence>
<keyword evidence="8 14" id="KW-0067">ATP-binding</keyword>
<feature type="region of interest" description="Disordered" evidence="15">
    <location>
        <begin position="235"/>
        <end position="361"/>
    </location>
</feature>
<dbReference type="Gene3D" id="1.10.10.10">
    <property type="entry name" value="Winged helix-like DNA-binding domain superfamily/Winged helix DNA-binding domain"/>
    <property type="match status" value="1"/>
</dbReference>
<comment type="similarity">
    <text evidence="2">Belongs to the FtsK/SpoIIIE/SftA family.</text>
</comment>
<dbReference type="PANTHER" id="PTHR22683:SF41">
    <property type="entry name" value="DNA TRANSLOCASE FTSK"/>
    <property type="match status" value="1"/>
</dbReference>
<comment type="subunit">
    <text evidence="13">Homohexamer. Forms a ring that surrounds DNA.</text>
</comment>
<dbReference type="InterPro" id="IPR018541">
    <property type="entry name" value="Ftsk_gamma"/>
</dbReference>
<feature type="transmembrane region" description="Helical" evidence="16">
    <location>
        <begin position="159"/>
        <end position="178"/>
    </location>
</feature>
<comment type="subcellular location">
    <subcellularLocation>
        <location evidence="1">Cell membrane</location>
        <topology evidence="1">Multi-pass membrane protein</topology>
    </subcellularLocation>
</comment>
<dbReference type="Pfam" id="PF13491">
    <property type="entry name" value="FtsK_4TM"/>
    <property type="match status" value="1"/>
</dbReference>
<evidence type="ECO:0000256" key="14">
    <source>
        <dbReference type="PROSITE-ProRule" id="PRU00289"/>
    </source>
</evidence>
<evidence type="ECO:0000256" key="9">
    <source>
        <dbReference type="ARBA" id="ARBA00022989"/>
    </source>
</evidence>
<name>A0A932ZXJ1_UNCTE</name>
<dbReference type="CDD" id="cd01127">
    <property type="entry name" value="TrwB_TraG_TraD_VirD4"/>
    <property type="match status" value="1"/>
</dbReference>
<dbReference type="InterPro" id="IPR003593">
    <property type="entry name" value="AAA+_ATPase"/>
</dbReference>
<evidence type="ECO:0000256" key="1">
    <source>
        <dbReference type="ARBA" id="ARBA00004651"/>
    </source>
</evidence>
<evidence type="ECO:0000256" key="12">
    <source>
        <dbReference type="ARBA" id="ARBA00023306"/>
    </source>
</evidence>
<keyword evidence="7" id="KW-0159">Chromosome partition</keyword>
<evidence type="ECO:0000256" key="6">
    <source>
        <dbReference type="ARBA" id="ARBA00022741"/>
    </source>
</evidence>
<keyword evidence="5 16" id="KW-0812">Transmembrane</keyword>
<evidence type="ECO:0000256" key="5">
    <source>
        <dbReference type="ARBA" id="ARBA00022692"/>
    </source>
</evidence>
<dbReference type="InterPro" id="IPR041027">
    <property type="entry name" value="FtsK_alpha"/>
</dbReference>
<evidence type="ECO:0000313" key="19">
    <source>
        <dbReference type="Proteomes" id="UP000752292"/>
    </source>
</evidence>
<dbReference type="SMART" id="SM00382">
    <property type="entry name" value="AAA"/>
    <property type="match status" value="1"/>
</dbReference>
<dbReference type="GO" id="GO:0051301">
    <property type="term" value="P:cell division"/>
    <property type="evidence" value="ECO:0007669"/>
    <property type="project" value="UniProtKB-KW"/>
</dbReference>
<feature type="domain" description="FtsK" evidence="17">
    <location>
        <begin position="661"/>
        <end position="874"/>
    </location>
</feature>
<feature type="transmembrane region" description="Helical" evidence="16">
    <location>
        <begin position="108"/>
        <end position="125"/>
    </location>
</feature>
<keyword evidence="4" id="KW-0132">Cell division</keyword>
<protein>
    <submittedName>
        <fullName evidence="18">DNA translocase FtsK 4TM domain-containing protein</fullName>
    </submittedName>
</protein>
<evidence type="ECO:0000256" key="10">
    <source>
        <dbReference type="ARBA" id="ARBA00023125"/>
    </source>
</evidence>
<dbReference type="GO" id="GO:0007059">
    <property type="term" value="P:chromosome segregation"/>
    <property type="evidence" value="ECO:0007669"/>
    <property type="project" value="UniProtKB-KW"/>
</dbReference>
<gene>
    <name evidence="18" type="ORF">HY618_08035</name>
</gene>
<feature type="compositionally biased region" description="Low complexity" evidence="15">
    <location>
        <begin position="255"/>
        <end position="269"/>
    </location>
</feature>
<evidence type="ECO:0000256" key="15">
    <source>
        <dbReference type="SAM" id="MobiDB-lite"/>
    </source>
</evidence>
<accession>A0A932ZXJ1</accession>
<keyword evidence="3" id="KW-1003">Cell membrane</keyword>
<evidence type="ECO:0000256" key="8">
    <source>
        <dbReference type="ARBA" id="ARBA00022840"/>
    </source>
</evidence>
<proteinExistence type="inferred from homology"/>
<feature type="compositionally biased region" description="Gly residues" evidence="15">
    <location>
        <begin position="431"/>
        <end position="442"/>
    </location>
</feature>
<evidence type="ECO:0000256" key="3">
    <source>
        <dbReference type="ARBA" id="ARBA00022475"/>
    </source>
</evidence>
<dbReference type="PANTHER" id="PTHR22683">
    <property type="entry name" value="SPORULATION PROTEIN RELATED"/>
    <property type="match status" value="1"/>
</dbReference>
<evidence type="ECO:0000256" key="4">
    <source>
        <dbReference type="ARBA" id="ARBA00022618"/>
    </source>
</evidence>
<dbReference type="InterPro" id="IPR036390">
    <property type="entry name" value="WH_DNA-bd_sf"/>
</dbReference>
<keyword evidence="11 16" id="KW-0472">Membrane</keyword>
<feature type="compositionally biased region" description="Low complexity" evidence="15">
    <location>
        <begin position="318"/>
        <end position="329"/>
    </location>
</feature>
<dbReference type="PROSITE" id="PS50901">
    <property type="entry name" value="FTSK"/>
    <property type="match status" value="1"/>
</dbReference>
<feature type="transmembrane region" description="Helical" evidence="16">
    <location>
        <begin position="21"/>
        <end position="39"/>
    </location>
</feature>